<evidence type="ECO:0000313" key="3">
    <source>
        <dbReference type="Proteomes" id="UP001604335"/>
    </source>
</evidence>
<keyword evidence="3" id="KW-1185">Reference proteome</keyword>
<name>A0ABW7CDV9_9CYAN</name>
<gene>
    <name evidence="2" type="ORF">VPK24_11760</name>
</gene>
<protein>
    <recommendedName>
        <fullName evidence="4">Transposase</fullName>
    </recommendedName>
</protein>
<evidence type="ECO:0008006" key="4">
    <source>
        <dbReference type="Google" id="ProtNLM"/>
    </source>
</evidence>
<feature type="region of interest" description="Disordered" evidence="1">
    <location>
        <begin position="26"/>
        <end position="73"/>
    </location>
</feature>
<reference evidence="3" key="1">
    <citation type="journal article" date="2024" name="Algal Res.">
        <title>Biochemical, toxicological and genomic investigation of a high-biomass producing Limnothrix strain isolated from Italian shallow drinking water reservoir.</title>
        <authorList>
            <person name="Simonazzi M."/>
            <person name="Shishido T.K."/>
            <person name="Delbaje E."/>
            <person name="Wahlsten M."/>
            <person name="Fewer D.P."/>
            <person name="Sivonen K."/>
            <person name="Pezzolesi L."/>
            <person name="Pistocchi R."/>
        </authorList>
    </citation>
    <scope>NUCLEOTIDE SEQUENCE [LARGE SCALE GENOMIC DNA]</scope>
    <source>
        <strain evidence="3">LRLZ20PSL1</strain>
    </source>
</reference>
<evidence type="ECO:0000256" key="1">
    <source>
        <dbReference type="SAM" id="MobiDB-lite"/>
    </source>
</evidence>
<feature type="region of interest" description="Disordered" evidence="1">
    <location>
        <begin position="92"/>
        <end position="113"/>
    </location>
</feature>
<accession>A0ABW7CDV9</accession>
<comment type="caution">
    <text evidence="2">The sequence shown here is derived from an EMBL/GenBank/DDBJ whole genome shotgun (WGS) entry which is preliminary data.</text>
</comment>
<sequence length="113" mass="12313">MGMSGAKLEWQSHSLLGWGCPQCSRRNQHSAWGNRGHGIDRPWPPPDGPKDRATLTALTARSRPKPDKRPDRVLGGADLHAAIENSTVPLQLVTPKPDSESGLLTHPPVFENP</sequence>
<dbReference type="EMBL" id="JAZAQF010000069">
    <property type="protein sequence ID" value="MFG3818315.1"/>
    <property type="molecule type" value="Genomic_DNA"/>
</dbReference>
<organism evidence="2 3">
    <name type="scientific">Limnothrix redekei LRLZ20PSL1</name>
    <dbReference type="NCBI Taxonomy" id="3112953"/>
    <lineage>
        <taxon>Bacteria</taxon>
        <taxon>Bacillati</taxon>
        <taxon>Cyanobacteriota</taxon>
        <taxon>Cyanophyceae</taxon>
        <taxon>Pseudanabaenales</taxon>
        <taxon>Pseudanabaenaceae</taxon>
        <taxon>Limnothrix</taxon>
    </lineage>
</organism>
<evidence type="ECO:0000313" key="2">
    <source>
        <dbReference type="EMBL" id="MFG3818315.1"/>
    </source>
</evidence>
<dbReference type="RefSeq" id="WP_393013573.1">
    <property type="nucleotide sequence ID" value="NZ_JAZAQF010000069.1"/>
</dbReference>
<proteinExistence type="predicted"/>
<dbReference type="Proteomes" id="UP001604335">
    <property type="component" value="Unassembled WGS sequence"/>
</dbReference>